<evidence type="ECO:0000313" key="4">
    <source>
        <dbReference type="Proteomes" id="UP000033070"/>
    </source>
</evidence>
<reference evidence="3 4" key="1">
    <citation type="submission" date="2018-06" db="EMBL/GenBank/DDBJ databases">
        <title>OYT1 Genome Sequencing.</title>
        <authorList>
            <person name="Kato S."/>
            <person name="Itoh T."/>
            <person name="Ohkuma M."/>
        </authorList>
    </citation>
    <scope>NUCLEOTIDE SEQUENCE [LARGE SCALE GENOMIC DNA]</scope>
    <source>
        <strain evidence="3 4">OYT1</strain>
    </source>
</reference>
<sequence length="362" mass="40340">MKSKLISIIGTVGVPANYGGFETLAENLVKYHVSVSLPDSLIVYCSSKSYPFREPTFLSAQLKYVPLNANGSQSIPYDIVSLALAVWNRSDVILLLGVSGAIALPLVRFFSSARIITNIDGIEWRREKWQGLAKQFLRFSERMAVRFSHEVVADNAAIAEYVLLSYGVDSHVIAYGGDHAIAVDAVNVDEYVLPERYAFSVCRIEPENNVHLIVEAFSTLPTHPLVMVGNWNNSEYGREVRRRFASRPNLFLLDPIYDIGKLKTLRSSAAMYVHGHSAGGTNPSLVEAMHFGKSILAFDCDFNRSTTEGKALFFSDGNGLQRLVETLSDRVAHQVGEEMLEIARRRYTWTVVAKQYFDCISG</sequence>
<dbReference type="EMBL" id="AP018738">
    <property type="protein sequence ID" value="BBE50262.1"/>
    <property type="molecule type" value="Genomic_DNA"/>
</dbReference>
<dbReference type="KEGG" id="fam:OYT1_ch0695"/>
<accession>A0A2Z6G9Y8</accession>
<proteinExistence type="predicted"/>
<dbReference type="Pfam" id="PF00534">
    <property type="entry name" value="Glycos_transf_1"/>
    <property type="match status" value="1"/>
</dbReference>
<dbReference type="PANTHER" id="PTHR46401">
    <property type="entry name" value="GLYCOSYLTRANSFERASE WBBK-RELATED"/>
    <property type="match status" value="1"/>
</dbReference>
<dbReference type="InterPro" id="IPR001296">
    <property type="entry name" value="Glyco_trans_1"/>
</dbReference>
<dbReference type="Proteomes" id="UP000033070">
    <property type="component" value="Chromosome"/>
</dbReference>
<dbReference type="InterPro" id="IPR015393">
    <property type="entry name" value="DUF1972"/>
</dbReference>
<dbReference type="STRING" id="1188319.OYT1_00056"/>
<dbReference type="OrthoDB" id="9792269at2"/>
<feature type="domain" description="DUF1972" evidence="2">
    <location>
        <begin position="6"/>
        <end position="178"/>
    </location>
</feature>
<gene>
    <name evidence="3" type="ORF">OYT1_ch0695</name>
</gene>
<dbReference type="GO" id="GO:0016757">
    <property type="term" value="F:glycosyltransferase activity"/>
    <property type="evidence" value="ECO:0007669"/>
    <property type="project" value="InterPro"/>
</dbReference>
<dbReference type="AlphaFoldDB" id="A0A2Z6G9Y8"/>
<dbReference type="Gene3D" id="3.40.50.2000">
    <property type="entry name" value="Glycogen Phosphorylase B"/>
    <property type="match status" value="2"/>
</dbReference>
<dbReference type="Pfam" id="PF09314">
    <property type="entry name" value="DUF1972"/>
    <property type="match status" value="1"/>
</dbReference>
<dbReference type="RefSeq" id="WP_062625336.1">
    <property type="nucleotide sequence ID" value="NZ_AP018738.1"/>
</dbReference>
<evidence type="ECO:0000259" key="1">
    <source>
        <dbReference type="Pfam" id="PF00534"/>
    </source>
</evidence>
<evidence type="ECO:0000259" key="2">
    <source>
        <dbReference type="Pfam" id="PF09314"/>
    </source>
</evidence>
<protein>
    <submittedName>
        <fullName evidence="3">Glycosyl transferase group 1</fullName>
    </submittedName>
</protein>
<dbReference type="PANTHER" id="PTHR46401:SF8">
    <property type="entry name" value="BLL6006 PROTEIN"/>
    <property type="match status" value="1"/>
</dbReference>
<organism evidence="3 4">
    <name type="scientific">Ferriphaselus amnicola</name>
    <dbReference type="NCBI Taxonomy" id="1188319"/>
    <lineage>
        <taxon>Bacteria</taxon>
        <taxon>Pseudomonadati</taxon>
        <taxon>Pseudomonadota</taxon>
        <taxon>Betaproteobacteria</taxon>
        <taxon>Nitrosomonadales</taxon>
        <taxon>Gallionellaceae</taxon>
        <taxon>Ferriphaselus</taxon>
    </lineage>
</organism>
<name>A0A2Z6G9Y8_9PROT</name>
<keyword evidence="4" id="KW-1185">Reference proteome</keyword>
<keyword evidence="3" id="KW-0808">Transferase</keyword>
<evidence type="ECO:0000313" key="3">
    <source>
        <dbReference type="EMBL" id="BBE50262.1"/>
    </source>
</evidence>
<feature type="domain" description="Glycosyl transferase family 1" evidence="1">
    <location>
        <begin position="195"/>
        <end position="306"/>
    </location>
</feature>
<dbReference type="SUPFAM" id="SSF53756">
    <property type="entry name" value="UDP-Glycosyltransferase/glycogen phosphorylase"/>
    <property type="match status" value="1"/>
</dbReference>